<keyword evidence="3 10" id="KW-0132">Cell division</keyword>
<evidence type="ECO:0000256" key="1">
    <source>
        <dbReference type="ARBA" id="ARBA00005898"/>
    </source>
</evidence>
<dbReference type="UniPathway" id="UPA00219"/>
<comment type="cofactor">
    <cofactor evidence="10">
        <name>Mg(2+)</name>
        <dbReference type="ChEBI" id="CHEBI:18420"/>
    </cofactor>
</comment>
<dbReference type="EMBL" id="CP005830">
    <property type="protein sequence ID" value="AHH08830.1"/>
    <property type="molecule type" value="Genomic_DNA"/>
</dbReference>
<dbReference type="Pfam" id="PF02875">
    <property type="entry name" value="Mur_ligase_C"/>
    <property type="match status" value="1"/>
</dbReference>
<keyword evidence="10" id="KW-0460">Magnesium</keyword>
<feature type="modified residue" description="N6-carboxylysine" evidence="10">
    <location>
        <position position="245"/>
    </location>
</feature>
<evidence type="ECO:0000256" key="7">
    <source>
        <dbReference type="ARBA" id="ARBA00022984"/>
    </source>
</evidence>
<evidence type="ECO:0000256" key="9">
    <source>
        <dbReference type="ARBA" id="ARBA00023316"/>
    </source>
</evidence>
<evidence type="ECO:0000256" key="6">
    <source>
        <dbReference type="ARBA" id="ARBA00022960"/>
    </source>
</evidence>
<keyword evidence="5 10" id="KW-0067">ATP-binding</keyword>
<sequence length="518" mass="58270">MKMGFIFVIFINMNKKMLSNVLSRLDKNLVKGIIGSCDVEILGLAYDSRCVLSNFVFFALPGLHFDGQKFIKSAIQRGSNVIVHTSDIDFYDPNVTYIRVDSCDIRRFMSNFSHIFYNEPSKKLKIIGVTGTDGKSSVCFYIYTLLKSMGVKVGFISTVFFEDGSGTLVKNPYRQSTPESTEIHLVLGQMVKNNVEYAIVESTSHGLDFRTSRLIDVAYFVAVLTNVSHEHLEFHGTMQNYLNVKLSLFSSADANGGFGIVNMDDSNFSVFLNAINRVYTYSLNNENADFFVSKINEHMGFTEFEFYHKNIKYDARVNLTGSFNIENVMAALIVVSQIMGIDISQLIDKLANIKGLCGRMQGVDLGQDFSLIIDYAHTPGAFLKIFPIFKRLSKNRLISVFGSAGERDVLKRKLQGEISDRYSDIIILCDEDPRSEDSMQIIEDIAKGISEKTLNKDLFFIPDRKSAIEKAINIACANDLVVTLGKGHESSIIYKDRIVSWDEQSVIKDIILSARSRN</sequence>
<evidence type="ECO:0000313" key="16">
    <source>
        <dbReference type="EMBL" id="AHH08830.1"/>
    </source>
</evidence>
<keyword evidence="7 10" id="KW-0573">Peptidoglycan synthesis</keyword>
<feature type="binding site" evidence="10">
    <location>
        <position position="213"/>
    </location>
    <ligand>
        <name>UDP-N-acetyl-alpha-D-muramoyl-L-alanyl-D-glutamate</name>
        <dbReference type="ChEBI" id="CHEBI:83900"/>
    </ligand>
</feature>
<evidence type="ECO:0000256" key="11">
    <source>
        <dbReference type="RuleBase" id="RU004135"/>
    </source>
</evidence>
<dbReference type="InterPro" id="IPR004101">
    <property type="entry name" value="Mur_ligase_C"/>
</dbReference>
<proteinExistence type="inferred from homology"/>
<feature type="binding site" evidence="10">
    <location>
        <position position="48"/>
    </location>
    <ligand>
        <name>UDP-N-acetyl-alpha-D-muramoyl-L-alanyl-D-glutamate</name>
        <dbReference type="ChEBI" id="CHEBI:83900"/>
    </ligand>
</feature>
<comment type="similarity">
    <text evidence="1 10">Belongs to the MurCDEF family. MurE subfamily.</text>
</comment>
<dbReference type="EMBL" id="CP005829">
    <property type="protein sequence ID" value="AHH08162.1"/>
    <property type="molecule type" value="Genomic_DNA"/>
</dbReference>
<comment type="PTM">
    <text evidence="10">Carboxylation is probably crucial for Mg(2+) binding and, consequently, for the gamma-phosphate positioning of ATP.</text>
</comment>
<feature type="binding site" evidence="10">
    <location>
        <begin position="176"/>
        <end position="177"/>
    </location>
    <ligand>
        <name>UDP-N-acetyl-alpha-D-muramoyl-L-alanyl-D-glutamate</name>
        <dbReference type="ChEBI" id="CHEBI:83900"/>
    </ligand>
</feature>
<dbReference type="PANTHER" id="PTHR23135:SF4">
    <property type="entry name" value="UDP-N-ACETYLMURAMOYL-L-ALANYL-D-GLUTAMATE--2,6-DIAMINOPIMELATE LIGASE MURE HOMOLOG, CHLOROPLASTIC"/>
    <property type="match status" value="1"/>
</dbReference>
<dbReference type="InterPro" id="IPR036565">
    <property type="entry name" value="Mur-like_cat_sf"/>
</dbReference>
<comment type="subcellular location">
    <subcellularLocation>
        <location evidence="10 11">Cytoplasm</location>
    </subcellularLocation>
</comment>
<dbReference type="InterPro" id="IPR035911">
    <property type="entry name" value="MurE/MurF_N"/>
</dbReference>
<evidence type="ECO:0000313" key="17">
    <source>
        <dbReference type="Proteomes" id="UP000019262"/>
    </source>
</evidence>
<organism evidence="15 17">
    <name type="scientific">Borrelia anserina BA2</name>
    <dbReference type="NCBI Taxonomy" id="1313293"/>
    <lineage>
        <taxon>Bacteria</taxon>
        <taxon>Pseudomonadati</taxon>
        <taxon>Spirochaetota</taxon>
        <taxon>Spirochaetia</taxon>
        <taxon>Spirochaetales</taxon>
        <taxon>Borreliaceae</taxon>
        <taxon>Borrelia</taxon>
    </lineage>
</organism>
<evidence type="ECO:0000256" key="4">
    <source>
        <dbReference type="ARBA" id="ARBA00022741"/>
    </source>
</evidence>
<comment type="function">
    <text evidence="10">Catalyzes the addition of an amino acid to the nucleotide precursor UDP-N-acetylmuramoyl-L-alanyl-D-glutamate (UMAG) in the biosynthesis of bacterial cell-wall peptidoglycan.</text>
</comment>
<dbReference type="SUPFAM" id="SSF53623">
    <property type="entry name" value="MurD-like peptide ligases, catalytic domain"/>
    <property type="match status" value="1"/>
</dbReference>
<dbReference type="Pfam" id="PF01225">
    <property type="entry name" value="Mur_ligase"/>
    <property type="match status" value="1"/>
</dbReference>
<keyword evidence="16" id="KW-0614">Plasmid</keyword>
<dbReference type="eggNOG" id="COG0769">
    <property type="taxonomic scope" value="Bacteria"/>
</dbReference>
<dbReference type="GO" id="GO:0005737">
    <property type="term" value="C:cytoplasm"/>
    <property type="evidence" value="ECO:0007669"/>
    <property type="project" value="UniProtKB-SubCell"/>
</dbReference>
<evidence type="ECO:0000256" key="2">
    <source>
        <dbReference type="ARBA" id="ARBA00022598"/>
    </source>
</evidence>
<feature type="domain" description="Mur ligase central" evidence="14">
    <location>
        <begin position="129"/>
        <end position="334"/>
    </location>
</feature>
<dbReference type="Gene3D" id="3.40.1390.10">
    <property type="entry name" value="MurE/MurF, N-terminal domain"/>
    <property type="match status" value="1"/>
</dbReference>
<dbReference type="SUPFAM" id="SSF63418">
    <property type="entry name" value="MurE/MurF N-terminal domain"/>
    <property type="match status" value="1"/>
</dbReference>
<dbReference type="GO" id="GO:0005524">
    <property type="term" value="F:ATP binding"/>
    <property type="evidence" value="ECO:0007669"/>
    <property type="project" value="UniProtKB-UniRule"/>
</dbReference>
<reference evidence="15 17" key="1">
    <citation type="submission" date="2013-04" db="EMBL/GenBank/DDBJ databases">
        <title>Comparative Genomics of Relapsing Fever Spirochetes.</title>
        <authorList>
            <person name="Schwan T.G."/>
            <person name="Raffel S.J."/>
            <person name="Porcella S.F."/>
            <person name="Martens C.A."/>
            <person name="Bruno D.P."/>
            <person name="Rickefs S.M."/>
            <person name="Barbian K.B."/>
        </authorList>
    </citation>
    <scope>NUCLEOTIDE SEQUENCE [LARGE SCALE GENOMIC DNA]</scope>
    <source>
        <strain evidence="15 17">BA2</strain>
        <plasmid evidence="16">unnamed</plasmid>
    </source>
</reference>
<dbReference type="Proteomes" id="UP000019262">
    <property type="component" value="Chromosome"/>
</dbReference>
<feature type="binding site" evidence="10">
    <location>
        <begin position="131"/>
        <end position="137"/>
    </location>
    <ligand>
        <name>ATP</name>
        <dbReference type="ChEBI" id="CHEBI:30616"/>
    </ligand>
</feature>
<evidence type="ECO:0000256" key="3">
    <source>
        <dbReference type="ARBA" id="ARBA00022618"/>
    </source>
</evidence>
<feature type="domain" description="Mur ligase N-terminal catalytic" evidence="12">
    <location>
        <begin position="41"/>
        <end position="88"/>
    </location>
</feature>
<dbReference type="GO" id="GO:0008360">
    <property type="term" value="P:regulation of cell shape"/>
    <property type="evidence" value="ECO:0007669"/>
    <property type="project" value="UniProtKB-KW"/>
</dbReference>
<dbReference type="Gene3D" id="3.40.1190.10">
    <property type="entry name" value="Mur-like, catalytic domain"/>
    <property type="match status" value="1"/>
</dbReference>
<dbReference type="NCBIfam" id="NF001126">
    <property type="entry name" value="PRK00139.1-4"/>
    <property type="match status" value="1"/>
</dbReference>
<dbReference type="AlphaFoldDB" id="W5SMK2"/>
<keyword evidence="6 10" id="KW-0133">Cell shape</keyword>
<dbReference type="GO" id="GO:0071555">
    <property type="term" value="P:cell wall organization"/>
    <property type="evidence" value="ECO:0007669"/>
    <property type="project" value="UniProtKB-KW"/>
</dbReference>
<comment type="pathway">
    <text evidence="10 11">Cell wall biogenesis; peptidoglycan biosynthesis.</text>
</comment>
<name>W5SMK2_BORAN</name>
<dbReference type="InterPro" id="IPR005761">
    <property type="entry name" value="UDP-N-AcMur-Glu-dNH2Pim_ligase"/>
</dbReference>
<dbReference type="SUPFAM" id="SSF53244">
    <property type="entry name" value="MurD-like peptide ligases, peptide-binding domain"/>
    <property type="match status" value="1"/>
</dbReference>
<feature type="domain" description="Mur ligase C-terminal" evidence="13">
    <location>
        <begin position="358"/>
        <end position="487"/>
    </location>
</feature>
<keyword evidence="4 10" id="KW-0547">Nucleotide-binding</keyword>
<dbReference type="PANTHER" id="PTHR23135">
    <property type="entry name" value="MUR LIGASE FAMILY MEMBER"/>
    <property type="match status" value="1"/>
</dbReference>
<dbReference type="InterPro" id="IPR000713">
    <property type="entry name" value="Mur_ligase_N"/>
</dbReference>
<geneLocation type="plasmid" evidence="16">
    <name>unnamed</name>
</geneLocation>
<dbReference type="GO" id="GO:0009252">
    <property type="term" value="P:peptidoglycan biosynthetic process"/>
    <property type="evidence" value="ECO:0007669"/>
    <property type="project" value="UniProtKB-UniRule"/>
</dbReference>
<dbReference type="Gene3D" id="3.90.190.20">
    <property type="entry name" value="Mur ligase, C-terminal domain"/>
    <property type="match status" value="1"/>
</dbReference>
<evidence type="ECO:0000313" key="15">
    <source>
        <dbReference type="EMBL" id="AHH08162.1"/>
    </source>
</evidence>
<dbReference type="InterPro" id="IPR036615">
    <property type="entry name" value="Mur_ligase_C_dom_sf"/>
</dbReference>
<feature type="binding site" evidence="10">
    <location>
        <position position="203"/>
    </location>
    <ligand>
        <name>UDP-N-acetyl-alpha-D-muramoyl-L-alanyl-D-glutamate</name>
        <dbReference type="ChEBI" id="CHEBI:83900"/>
    </ligand>
</feature>
<keyword evidence="2 10" id="KW-0436">Ligase</keyword>
<evidence type="ECO:0000259" key="12">
    <source>
        <dbReference type="Pfam" id="PF01225"/>
    </source>
</evidence>
<dbReference type="GO" id="GO:0000287">
    <property type="term" value="F:magnesium ion binding"/>
    <property type="evidence" value="ECO:0007669"/>
    <property type="project" value="UniProtKB-UniRule"/>
</dbReference>
<keyword evidence="9 10" id="KW-0961">Cell wall biogenesis/degradation</keyword>
<evidence type="ECO:0000259" key="14">
    <source>
        <dbReference type="Pfam" id="PF08245"/>
    </source>
</evidence>
<dbReference type="GO" id="GO:0051301">
    <property type="term" value="P:cell division"/>
    <property type="evidence" value="ECO:0007669"/>
    <property type="project" value="UniProtKB-KW"/>
</dbReference>
<dbReference type="NCBIfam" id="TIGR01085">
    <property type="entry name" value="murE"/>
    <property type="match status" value="1"/>
</dbReference>
<gene>
    <name evidence="10" type="primary">murE</name>
    <name evidence="15" type="ORF">BAN_0095400</name>
    <name evidence="16" type="ORF">BAN_0095401</name>
</gene>
<dbReference type="HOGENOM" id="CLU_022291_4_1_12"/>
<evidence type="ECO:0000256" key="10">
    <source>
        <dbReference type="HAMAP-Rule" id="MF_00208"/>
    </source>
</evidence>
<evidence type="ECO:0000256" key="5">
    <source>
        <dbReference type="ARBA" id="ARBA00022840"/>
    </source>
</evidence>
<dbReference type="HAMAP" id="MF_00208">
    <property type="entry name" value="MurE"/>
    <property type="match status" value="1"/>
</dbReference>
<protein>
    <recommendedName>
        <fullName evidence="10">UDP-N-acetylmuramyl-tripeptide synthetase</fullName>
        <ecNumber evidence="10">6.3.2.-</ecNumber>
    </recommendedName>
    <alternativeName>
        <fullName evidence="10">UDP-MurNAc-tripeptide synthetase</fullName>
    </alternativeName>
</protein>
<evidence type="ECO:0000259" key="13">
    <source>
        <dbReference type="Pfam" id="PF02875"/>
    </source>
</evidence>
<dbReference type="PATRIC" id="fig|1313293.3.peg.200"/>
<dbReference type="GO" id="GO:0016881">
    <property type="term" value="F:acid-amino acid ligase activity"/>
    <property type="evidence" value="ECO:0007669"/>
    <property type="project" value="UniProtKB-UniRule"/>
</dbReference>
<evidence type="ECO:0000256" key="8">
    <source>
        <dbReference type="ARBA" id="ARBA00023306"/>
    </source>
</evidence>
<keyword evidence="8 10" id="KW-0131">Cell cycle</keyword>
<dbReference type="Pfam" id="PF08245">
    <property type="entry name" value="Mur_ligase_M"/>
    <property type="match status" value="1"/>
</dbReference>
<accession>W5SMK2</accession>
<keyword evidence="10" id="KW-0963">Cytoplasm</keyword>
<comment type="caution">
    <text evidence="10">Lacks conserved residue(s) required for the propagation of feature annotation.</text>
</comment>
<dbReference type="InterPro" id="IPR013221">
    <property type="entry name" value="Mur_ligase_cen"/>
</dbReference>
<dbReference type="EC" id="6.3.2.-" evidence="10"/>